<protein>
    <recommendedName>
        <fullName evidence="1">SURF1-like protein</fullName>
    </recommendedName>
</protein>
<evidence type="ECO:0000313" key="3">
    <source>
        <dbReference type="EMBL" id="KOS10179.1"/>
    </source>
</evidence>
<sequence length="309" mass="33227">MSTTRTPDAPPAEPGDAEVFPPTLREVMLRPQWIALLALCLVIAGIFAWLGQWQLSRAIDTDPPPPGATEQVQPLEEITQPGEYLPEPFVGQRVETRGSWVPGDFLIVSSRFNGGVEGYWVTGQLRLADSAVPTSIAVAVGWAPDAAVAQDVVDDLNAAAAASEGEVVDITGRLISDEGPALPDSGDDPQTITRMSPPALLAQWSDTDGLEVFRSFIVDDAAAPGLVEIDSPAPEASSPVNWLNIFYALEWAIFAGFAFYLWYRLARDQWEKELEDLEDDPDAPADPEDDASVAPSGGSEPPAPASRRH</sequence>
<reference evidence="3" key="1">
    <citation type="submission" date="2015-04" db="EMBL/GenBank/DDBJ databases">
        <title>Complete genome sequence of Microbacterium chocolatum SIT 101, a bacterium enantioselectively hydrolyzing mesomeric diesters.</title>
        <authorList>
            <person name="Li X."/>
            <person name="Xu Y."/>
        </authorList>
    </citation>
    <scope>NUCLEOTIDE SEQUENCE [LARGE SCALE GENOMIC DNA]</scope>
    <source>
        <strain evidence="3">SIT 101</strain>
    </source>
</reference>
<gene>
    <name evidence="3" type="ORF">XI38_11805</name>
</gene>
<comment type="subcellular location">
    <subcellularLocation>
        <location evidence="1">Cell membrane</location>
        <topology evidence="1">Multi-pass membrane protein</topology>
    </subcellularLocation>
</comment>
<dbReference type="GO" id="GO:0005886">
    <property type="term" value="C:plasma membrane"/>
    <property type="evidence" value="ECO:0007669"/>
    <property type="project" value="UniProtKB-SubCell"/>
</dbReference>
<evidence type="ECO:0000313" key="4">
    <source>
        <dbReference type="Proteomes" id="UP000037737"/>
    </source>
</evidence>
<name>A0A0N0RRB4_9MICO</name>
<dbReference type="Proteomes" id="UP000037737">
    <property type="component" value="Unassembled WGS sequence"/>
</dbReference>
<proteinExistence type="inferred from homology"/>
<keyword evidence="1" id="KW-1133">Transmembrane helix</keyword>
<dbReference type="PATRIC" id="fig|84292.3.peg.2398"/>
<evidence type="ECO:0000256" key="2">
    <source>
        <dbReference type="SAM" id="MobiDB-lite"/>
    </source>
</evidence>
<feature type="compositionally biased region" description="Acidic residues" evidence="2">
    <location>
        <begin position="274"/>
        <end position="291"/>
    </location>
</feature>
<organism evidence="3 4">
    <name type="scientific">Microbacterium aurantiacum</name>
    <dbReference type="NCBI Taxonomy" id="162393"/>
    <lineage>
        <taxon>Bacteria</taxon>
        <taxon>Bacillati</taxon>
        <taxon>Actinomycetota</taxon>
        <taxon>Actinomycetes</taxon>
        <taxon>Micrococcales</taxon>
        <taxon>Microbacteriaceae</taxon>
        <taxon>Microbacterium</taxon>
    </lineage>
</organism>
<comment type="similarity">
    <text evidence="1">Belongs to the SURF1 family.</text>
</comment>
<feature type="region of interest" description="Disordered" evidence="2">
    <location>
        <begin position="274"/>
        <end position="309"/>
    </location>
</feature>
<dbReference type="InterPro" id="IPR002994">
    <property type="entry name" value="Surf1/Shy1"/>
</dbReference>
<evidence type="ECO:0000256" key="1">
    <source>
        <dbReference type="RuleBase" id="RU363076"/>
    </source>
</evidence>
<dbReference type="AlphaFoldDB" id="A0A0N0RRB4"/>
<dbReference type="PROSITE" id="PS50895">
    <property type="entry name" value="SURF1"/>
    <property type="match status" value="1"/>
</dbReference>
<keyword evidence="1" id="KW-1003">Cell membrane</keyword>
<keyword evidence="4" id="KW-1185">Reference proteome</keyword>
<feature type="transmembrane region" description="Helical" evidence="1">
    <location>
        <begin position="33"/>
        <end position="51"/>
    </location>
</feature>
<keyword evidence="1" id="KW-0472">Membrane</keyword>
<dbReference type="EMBL" id="LAVO01000012">
    <property type="protein sequence ID" value="KOS10179.1"/>
    <property type="molecule type" value="Genomic_DNA"/>
</dbReference>
<feature type="transmembrane region" description="Helical" evidence="1">
    <location>
        <begin position="242"/>
        <end position="263"/>
    </location>
</feature>
<accession>A0A0N0RRB4</accession>
<keyword evidence="1" id="KW-0812">Transmembrane</keyword>
<dbReference type="Pfam" id="PF02104">
    <property type="entry name" value="SURF1"/>
    <property type="match status" value="1"/>
</dbReference>
<comment type="caution">
    <text evidence="3">The sequence shown here is derived from an EMBL/GenBank/DDBJ whole genome shotgun (WGS) entry which is preliminary data.</text>
</comment>